<dbReference type="InterPro" id="IPR006093">
    <property type="entry name" value="Oxy_OxRdtase_FAD_BS"/>
</dbReference>
<evidence type="ECO:0000256" key="8">
    <source>
        <dbReference type="ARBA" id="ARBA00023033"/>
    </source>
</evidence>
<keyword evidence="8" id="KW-0503">Monooxygenase</keyword>
<dbReference type="Gene3D" id="3.30.43.10">
    <property type="entry name" value="Uridine Diphospho-n-acetylenolpyruvylglucosamine Reductase, domain 2"/>
    <property type="match status" value="1"/>
</dbReference>
<dbReference type="PROSITE" id="PS00086">
    <property type="entry name" value="CYTOCHROME_P450"/>
    <property type="match status" value="1"/>
</dbReference>
<reference evidence="12 13" key="1">
    <citation type="submission" date="2020-01" db="EMBL/GenBank/DDBJ databases">
        <title>Identification and distribution of gene clusters putatively required for synthesis of sphingolipid metabolism inhibitors in phylogenetically diverse species of the filamentous fungus Fusarium.</title>
        <authorList>
            <person name="Kim H.-S."/>
            <person name="Busman M."/>
            <person name="Brown D.W."/>
            <person name="Divon H."/>
            <person name="Uhlig S."/>
            <person name="Proctor R.H."/>
        </authorList>
    </citation>
    <scope>NUCLEOTIDE SEQUENCE [LARGE SCALE GENOMIC DNA]</scope>
    <source>
        <strain evidence="12 13">NRRL 20459</strain>
    </source>
</reference>
<dbReference type="InterPro" id="IPR016167">
    <property type="entry name" value="FAD-bd_PCMH_sub1"/>
</dbReference>
<dbReference type="InterPro" id="IPR050121">
    <property type="entry name" value="Cytochrome_P450_monoxygenase"/>
</dbReference>
<keyword evidence="10" id="KW-0732">Signal</keyword>
<dbReference type="Gene3D" id="3.30.465.10">
    <property type="match status" value="1"/>
</dbReference>
<feature type="binding site" description="axial binding residue" evidence="9">
    <location>
        <position position="454"/>
    </location>
    <ligand>
        <name>heme</name>
        <dbReference type="ChEBI" id="CHEBI:30413"/>
    </ligand>
    <ligandPart>
        <name>Fe</name>
        <dbReference type="ChEBI" id="CHEBI:18248"/>
    </ligandPart>
</feature>
<evidence type="ECO:0000256" key="10">
    <source>
        <dbReference type="SAM" id="SignalP"/>
    </source>
</evidence>
<dbReference type="InterPro" id="IPR002403">
    <property type="entry name" value="Cyt_P450_E_grp-IV"/>
</dbReference>
<dbReference type="OrthoDB" id="407275at2759"/>
<comment type="caution">
    <text evidence="12">The sequence shown here is derived from an EMBL/GenBank/DDBJ whole genome shotgun (WGS) entry which is preliminary data.</text>
</comment>
<keyword evidence="7 9" id="KW-0408">Iron</keyword>
<evidence type="ECO:0000256" key="4">
    <source>
        <dbReference type="ARBA" id="ARBA00022617"/>
    </source>
</evidence>
<dbReference type="CDD" id="cd11061">
    <property type="entry name" value="CYP67-like"/>
    <property type="match status" value="1"/>
</dbReference>
<comment type="similarity">
    <text evidence="2">Belongs to the oxygen-dependent FAD-linked oxidoreductase family.</text>
</comment>
<keyword evidence="4 9" id="KW-0349">Heme</keyword>
<dbReference type="Pfam" id="PF01565">
    <property type="entry name" value="FAD_binding_4"/>
    <property type="match status" value="1"/>
</dbReference>
<dbReference type="InterPro" id="IPR012951">
    <property type="entry name" value="BBE"/>
</dbReference>
<proteinExistence type="inferred from homology"/>
<feature type="domain" description="FAD-binding PCMH-type" evidence="11">
    <location>
        <begin position="593"/>
        <end position="759"/>
    </location>
</feature>
<dbReference type="InterPro" id="IPR016169">
    <property type="entry name" value="FAD-bd_PCMH_sub2"/>
</dbReference>
<feature type="signal peptide" evidence="10">
    <location>
        <begin position="1"/>
        <end position="22"/>
    </location>
</feature>
<dbReference type="GO" id="GO:0004497">
    <property type="term" value="F:monooxygenase activity"/>
    <property type="evidence" value="ECO:0007669"/>
    <property type="project" value="UniProtKB-KW"/>
</dbReference>
<evidence type="ECO:0000313" key="13">
    <source>
        <dbReference type="Proteomes" id="UP000554235"/>
    </source>
</evidence>
<dbReference type="GO" id="GO:0071949">
    <property type="term" value="F:FAD binding"/>
    <property type="evidence" value="ECO:0007669"/>
    <property type="project" value="InterPro"/>
</dbReference>
<feature type="chain" id="PRO_5034385937" evidence="10">
    <location>
        <begin position="23"/>
        <end position="1007"/>
    </location>
</feature>
<dbReference type="Gene3D" id="3.40.462.20">
    <property type="match status" value="1"/>
</dbReference>
<evidence type="ECO:0000313" key="12">
    <source>
        <dbReference type="EMBL" id="KAF4466947.1"/>
    </source>
</evidence>
<evidence type="ECO:0000259" key="11">
    <source>
        <dbReference type="PROSITE" id="PS51387"/>
    </source>
</evidence>
<evidence type="ECO:0000256" key="9">
    <source>
        <dbReference type="PIRSR" id="PIRSR602403-1"/>
    </source>
</evidence>
<comment type="similarity">
    <text evidence="3">Belongs to the cytochrome P450 family.</text>
</comment>
<dbReference type="Pfam" id="PF08031">
    <property type="entry name" value="BBE"/>
    <property type="match status" value="1"/>
</dbReference>
<evidence type="ECO:0000256" key="5">
    <source>
        <dbReference type="ARBA" id="ARBA00022723"/>
    </source>
</evidence>
<keyword evidence="5 9" id="KW-0479">Metal-binding</keyword>
<dbReference type="PROSITE" id="PS51387">
    <property type="entry name" value="FAD_PCMH"/>
    <property type="match status" value="1"/>
</dbReference>
<dbReference type="EMBL" id="JAADYS010000805">
    <property type="protein sequence ID" value="KAF4466947.1"/>
    <property type="molecule type" value="Genomic_DNA"/>
</dbReference>
<name>A0A8H4LF98_9HYPO</name>
<dbReference type="InterPro" id="IPR001128">
    <property type="entry name" value="Cyt_P450"/>
</dbReference>
<dbReference type="PRINTS" id="PR00465">
    <property type="entry name" value="EP450IV"/>
</dbReference>
<dbReference type="PRINTS" id="PR00385">
    <property type="entry name" value="P450"/>
</dbReference>
<evidence type="ECO:0000256" key="1">
    <source>
        <dbReference type="ARBA" id="ARBA00001971"/>
    </source>
</evidence>
<gene>
    <name evidence="12" type="ORF">FALBO_6185</name>
</gene>
<dbReference type="Gene3D" id="1.10.630.10">
    <property type="entry name" value="Cytochrome P450"/>
    <property type="match status" value="1"/>
</dbReference>
<dbReference type="PANTHER" id="PTHR24305:SF172">
    <property type="entry name" value="P450, PUTATIVE (EUROFUNG)-RELATED"/>
    <property type="match status" value="1"/>
</dbReference>
<keyword evidence="6" id="KW-0560">Oxidoreductase</keyword>
<organism evidence="12 13">
    <name type="scientific">Fusarium albosuccineum</name>
    <dbReference type="NCBI Taxonomy" id="1237068"/>
    <lineage>
        <taxon>Eukaryota</taxon>
        <taxon>Fungi</taxon>
        <taxon>Dikarya</taxon>
        <taxon>Ascomycota</taxon>
        <taxon>Pezizomycotina</taxon>
        <taxon>Sordariomycetes</taxon>
        <taxon>Hypocreomycetidae</taxon>
        <taxon>Hypocreales</taxon>
        <taxon>Nectriaceae</taxon>
        <taxon>Fusarium</taxon>
        <taxon>Fusarium decemcellulare species complex</taxon>
    </lineage>
</organism>
<dbReference type="GO" id="GO:0016705">
    <property type="term" value="F:oxidoreductase activity, acting on paired donors, with incorporation or reduction of molecular oxygen"/>
    <property type="evidence" value="ECO:0007669"/>
    <property type="project" value="InterPro"/>
</dbReference>
<dbReference type="InterPro" id="IPR036396">
    <property type="entry name" value="Cyt_P450_sf"/>
</dbReference>
<dbReference type="SUPFAM" id="SSF56176">
    <property type="entry name" value="FAD-binding/transporter-associated domain-like"/>
    <property type="match status" value="1"/>
</dbReference>
<dbReference type="InterPro" id="IPR017972">
    <property type="entry name" value="Cyt_P450_CS"/>
</dbReference>
<dbReference type="PROSITE" id="PS00862">
    <property type="entry name" value="OX2_COVAL_FAD"/>
    <property type="match status" value="1"/>
</dbReference>
<protein>
    <submittedName>
        <fullName evidence="12">Cytochrome P450</fullName>
    </submittedName>
</protein>
<evidence type="ECO:0000256" key="3">
    <source>
        <dbReference type="ARBA" id="ARBA00010617"/>
    </source>
</evidence>
<evidence type="ECO:0000256" key="2">
    <source>
        <dbReference type="ARBA" id="ARBA00005466"/>
    </source>
</evidence>
<comment type="cofactor">
    <cofactor evidence="1 9">
        <name>heme</name>
        <dbReference type="ChEBI" id="CHEBI:30413"/>
    </cofactor>
</comment>
<dbReference type="GO" id="GO:0020037">
    <property type="term" value="F:heme binding"/>
    <property type="evidence" value="ECO:0007669"/>
    <property type="project" value="InterPro"/>
</dbReference>
<dbReference type="Pfam" id="PF00067">
    <property type="entry name" value="p450"/>
    <property type="match status" value="1"/>
</dbReference>
<dbReference type="PANTHER" id="PTHR24305">
    <property type="entry name" value="CYTOCHROME P450"/>
    <property type="match status" value="1"/>
</dbReference>
<dbReference type="AlphaFoldDB" id="A0A8H4LF98"/>
<accession>A0A8H4LF98</accession>
<dbReference type="InterPro" id="IPR036318">
    <property type="entry name" value="FAD-bd_PCMH-like_sf"/>
</dbReference>
<dbReference type="SUPFAM" id="SSF48264">
    <property type="entry name" value="Cytochrome P450"/>
    <property type="match status" value="1"/>
</dbReference>
<evidence type="ECO:0000256" key="6">
    <source>
        <dbReference type="ARBA" id="ARBA00023002"/>
    </source>
</evidence>
<evidence type="ECO:0000256" key="7">
    <source>
        <dbReference type="ARBA" id="ARBA00023004"/>
    </source>
</evidence>
<dbReference type="InterPro" id="IPR006094">
    <property type="entry name" value="Oxid_FAD_bind_N"/>
</dbReference>
<dbReference type="GO" id="GO:0005506">
    <property type="term" value="F:iron ion binding"/>
    <property type="evidence" value="ECO:0007669"/>
    <property type="project" value="InterPro"/>
</dbReference>
<dbReference type="Proteomes" id="UP000554235">
    <property type="component" value="Unassembled WGS sequence"/>
</dbReference>
<keyword evidence="13" id="KW-1185">Reference proteome</keyword>
<dbReference type="InterPro" id="IPR016166">
    <property type="entry name" value="FAD-bd_PCMH"/>
</dbReference>
<sequence length="1007" mass="111107">MLVHLLFMALFLFILKPWVTYLRDVKKLRRFPNATYCSGVSNLSFMIQRWRGFSSRQIHSAHHMHPILRIGPNTISFSSPSAIRAIYGHGAPCVKGGSYDNNVTEHSGLIDVVDKKKHAFKRRILSNAFATRNLEQWEFKVADKVGRLLRQFDRLCCAEVLESRQTQSIDVRKWFNLFTVEAIVDIALSHRLGLLDRGDALVPVTAEKDTQKCVDFIQSLHASRRATASIVFSSWFRPLRDVLKTLPGWFRNQWLVGQGFDAIVKHLTHQRLQKHKEGEDLDDLTSCLLKDKSGRPRNPRTPDVEGDVATFLDAGSDTTAIALTNLFYFLLKSPAALSRLCAEVDANAVFDDDGVVTYASVKHLPYLRACIDESLRLMPPVSTGLHRLTPPEGQEIDGHWIPGNTIVVVPIYTAHRNPKFFPDPEKYLPERWLADGMKEARLTFIPFSEGSRGCIGRNITYMEQTTLLAALIHRYDFELLGYVGIFRRIGGVLERGYIKKVPGGKAAGPIFTDRDRAHFPMASRDAHTTMPKTPGKVRTVSTARVSLPKTASGIMTSQVSKLEVLLRQQPHIPYATPSSSNYKQLREAYILGTCVEPLAITRPQTAHDVALLVSHAIDADLPLTVRSGGHDLFGRCFASGALAIDMRDINSVHVADDRRSASVGGGILASHLAAQLGAHGLATAIGSAPTVGWVGWATHGGYGPFAANYGLGVDQILGATVVNAQGRVVEADEMMLKAIRGGGGCIGVIVRLTIKTYPLNEVLGGTVMYNSAMTLSKFAAGYKALAEAGIPDTLGIQPSFVNTPMGRMFAVGFVWSSDSLELGYNWLAQIEALGELLHNSVKSTTVKDWLHDNGAFLPRSTYGGTCTVSVRQLTDEVSEVVDREVAKMPADPAALFSAHELRGKSAAPHADSVFAARTSHYALELVATSSSQDMTRQVQQWAEGFRDALLQTAPDNLLPLTYISLTPPKDADYRTIYGTRWERLMAIKTKYDPKNVFRYAMPQFVLL</sequence>